<evidence type="ECO:0000313" key="2">
    <source>
        <dbReference type="EMBL" id="MEI4770837.1"/>
    </source>
</evidence>
<evidence type="ECO:0008006" key="4">
    <source>
        <dbReference type="Google" id="ProtNLM"/>
    </source>
</evidence>
<evidence type="ECO:0000313" key="3">
    <source>
        <dbReference type="Proteomes" id="UP001364890"/>
    </source>
</evidence>
<organism evidence="2 3">
    <name type="scientific">Psychrobacillus mangrovi</name>
    <dbReference type="NCBI Taxonomy" id="3117745"/>
    <lineage>
        <taxon>Bacteria</taxon>
        <taxon>Bacillati</taxon>
        <taxon>Bacillota</taxon>
        <taxon>Bacilli</taxon>
        <taxon>Bacillales</taxon>
        <taxon>Bacillaceae</taxon>
        <taxon>Psychrobacillus</taxon>
    </lineage>
</organism>
<gene>
    <name evidence="2" type="ORF">WAX74_14525</name>
</gene>
<feature type="coiled-coil region" evidence="1">
    <location>
        <begin position="27"/>
        <end position="68"/>
    </location>
</feature>
<name>A0ABU8F754_9BACI</name>
<proteinExistence type="predicted"/>
<dbReference type="RefSeq" id="WP_336498402.1">
    <property type="nucleotide sequence ID" value="NZ_JBAWSY010000012.1"/>
</dbReference>
<dbReference type="PROSITE" id="PS51257">
    <property type="entry name" value="PROKAR_LIPOPROTEIN"/>
    <property type="match status" value="1"/>
</dbReference>
<dbReference type="EMBL" id="JBAWSY010000012">
    <property type="protein sequence ID" value="MEI4770837.1"/>
    <property type="molecule type" value="Genomic_DNA"/>
</dbReference>
<evidence type="ECO:0000256" key="1">
    <source>
        <dbReference type="SAM" id="Coils"/>
    </source>
</evidence>
<accession>A0ABU8F754</accession>
<keyword evidence="1" id="KW-0175">Coiled coil</keyword>
<dbReference type="Proteomes" id="UP001364890">
    <property type="component" value="Unassembled WGS sequence"/>
</dbReference>
<reference evidence="2 3" key="1">
    <citation type="submission" date="2024-01" db="EMBL/GenBank/DDBJ databases">
        <title>Seven novel Bacillus-like species.</title>
        <authorList>
            <person name="Liu G."/>
        </authorList>
    </citation>
    <scope>NUCLEOTIDE SEQUENCE [LARGE SCALE GENOMIC DNA]</scope>
    <source>
        <strain evidence="2 3">FJAT-51614</strain>
    </source>
</reference>
<sequence length="170" mass="20085">MIKRLFIPLSLLILLTGCQNESPVASAKSEEGQVKQLLIENERLTNQLIELKKDKEEENEDLRTTMNLTFKLLTALEKKDFEYISSISSPNVQVNEKESILFFKRQKNSHEISSNKEYSLENLEYRFYELEEDKMTIGFAEYFFEGHSTIYFEFIRQDETWLIDFIVTDA</sequence>
<protein>
    <recommendedName>
        <fullName evidence="4">DUF5105 domain-containing protein</fullName>
    </recommendedName>
</protein>
<keyword evidence="3" id="KW-1185">Reference proteome</keyword>
<comment type="caution">
    <text evidence="2">The sequence shown here is derived from an EMBL/GenBank/DDBJ whole genome shotgun (WGS) entry which is preliminary data.</text>
</comment>